<protein>
    <recommendedName>
        <fullName evidence="8">Tubulin-specific chaperone D</fullName>
    </recommendedName>
</protein>
<evidence type="ECO:0000259" key="5">
    <source>
        <dbReference type="Pfam" id="PF25767"/>
    </source>
</evidence>
<dbReference type="InterPro" id="IPR033162">
    <property type="entry name" value="TBCD"/>
</dbReference>
<dbReference type="GO" id="GO:0000226">
    <property type="term" value="P:microtubule cytoskeleton organization"/>
    <property type="evidence" value="ECO:0007669"/>
    <property type="project" value="TreeGrafter"/>
</dbReference>
<accession>A0A8H7QB99</accession>
<sequence>MMTSEFNDNEDDAENQINQQLSHFEHAVEFKILLDQLLDEQSGKYNKSYTRIQQILDVYQEQPHLLDPHLESLIEPVVIQIRANISSTSAMEAQSKCAWLFKYLYYLTKARGYKTIVKFMTHEVSDLEPMVDFMNAQEIRDGTCWETRYVCLIWLSIICMVPFDLRKIDSGLVASGQQSLINRLLDIHKRYLGCTGKERDASSILVARLLSRRDVSTEHLIPYLQWAKEELSSVHDVFKVTGLLSSLGAIFQYAARDILLPSLDDVAFPILSLPFIDNFSGNAVIRKLYIKLSERISLCYLRPRVAKWRYQRGNRSLVKNLHSTTSSTDNSLQANINTHAGNDEDDDDDIPEQIETVIEILLNGLRDKDTIVRWSAAKGVGRICQRLPQELADDVVGSLLELFSEDVLKDGNNNLDISATSEHTWHGACLSIAELSRRGLLLPERLNDTVDWIAIALKFDLKRGSHSIGSNVRDAACYVCWSFARAYAPEVIQSYVGQVAHSLVCVSVYDREINVRRAASAAFQENVGRQGVFPFGIDIIQAANYYSLGNRNQAFLDISVEIARFEPYRDPLIEHLVKISVRHWDKQMRCLASQTLHKLVSIAPRHFIKVVLPQLIPDTTSFDQNISHGALLSVAEISLALTECSAHDVALSDEWQTSSKDLRQNISKIVRLIPEKNLTTFGSEHIREASCHLIACLAEAGIATTDNADAQAWDQLISTSLKRKEENVQKSAVMAFGALARYKGIDEETVKECIDQTIATRHLYGRRGYVLALGAIPFDLPQMDVHLSAVLSAIISAMAKKVLKFSIFNTDGLGLVQKWTNIVTQKHSPQENDAEAKRNAVVALQSIIQQLHIRIKEAIPYDQFQYVVQGLLNNLEDYSIDQRGDVGSWIREESMKVLSLVVPMVTRMDMEIPGDQNYLGLDTQMKIIAKLLKQASERIDRTRACAGNALAVIVKSTTDDGRPCLQIPGQEMLLNISNSDLDWTSPADVYPRLVPILAISEYRFDLLTGLITSAGSRTESLLRYSSQCLNEYINQLPTTVGDATLCLQDFVREFNRILEVHRNEDRVSIALLEVVGSLFESGTLSHLHDDHIYNRLLFLTRKEAYKSRDVRKLAAVIRVLVGYAGLPPCKARTTAVQQLLTYLVHPFPKVRVATADQLFIYLTTLDDQYLDDRTMEAEEIITSTDW</sequence>
<comment type="caution">
    <text evidence="6">The sequence shown here is derived from an EMBL/GenBank/DDBJ whole genome shotgun (WGS) entry which is preliminary data.</text>
</comment>
<evidence type="ECO:0000313" key="7">
    <source>
        <dbReference type="Proteomes" id="UP000612746"/>
    </source>
</evidence>
<evidence type="ECO:0000256" key="3">
    <source>
        <dbReference type="SAM" id="MobiDB-lite"/>
    </source>
</evidence>
<dbReference type="Proteomes" id="UP000612746">
    <property type="component" value="Unassembled WGS sequence"/>
</dbReference>
<dbReference type="Gene3D" id="1.25.10.10">
    <property type="entry name" value="Leucine-rich Repeat Variant"/>
    <property type="match status" value="2"/>
</dbReference>
<evidence type="ECO:0000259" key="4">
    <source>
        <dbReference type="Pfam" id="PF12612"/>
    </source>
</evidence>
<feature type="domain" description="Tubulin-folding cofactor D C-terminal" evidence="4">
    <location>
        <begin position="926"/>
        <end position="1112"/>
    </location>
</feature>
<evidence type="ECO:0000313" key="6">
    <source>
        <dbReference type="EMBL" id="KAG2189482.1"/>
    </source>
</evidence>
<dbReference type="InterPro" id="IPR011989">
    <property type="entry name" value="ARM-like"/>
</dbReference>
<feature type="region of interest" description="Disordered" evidence="3">
    <location>
        <begin position="322"/>
        <end position="348"/>
    </location>
</feature>
<organism evidence="6 7">
    <name type="scientific">Umbelopsis vinacea</name>
    <dbReference type="NCBI Taxonomy" id="44442"/>
    <lineage>
        <taxon>Eukaryota</taxon>
        <taxon>Fungi</taxon>
        <taxon>Fungi incertae sedis</taxon>
        <taxon>Mucoromycota</taxon>
        <taxon>Mucoromycotina</taxon>
        <taxon>Umbelopsidomycetes</taxon>
        <taxon>Umbelopsidales</taxon>
        <taxon>Umbelopsidaceae</taxon>
        <taxon>Umbelopsis</taxon>
    </lineage>
</organism>
<keyword evidence="7" id="KW-1185">Reference proteome</keyword>
<keyword evidence="1" id="KW-0143">Chaperone</keyword>
<dbReference type="SUPFAM" id="SSF48371">
    <property type="entry name" value="ARM repeat"/>
    <property type="match status" value="2"/>
</dbReference>
<dbReference type="GO" id="GO:0007021">
    <property type="term" value="P:tubulin complex assembly"/>
    <property type="evidence" value="ECO:0007669"/>
    <property type="project" value="InterPro"/>
</dbReference>
<dbReference type="InterPro" id="IPR022577">
    <property type="entry name" value="TBCD_C"/>
</dbReference>
<dbReference type="InterPro" id="IPR021133">
    <property type="entry name" value="HEAT_type_2"/>
</dbReference>
<dbReference type="Pfam" id="PF23579">
    <property type="entry name" value="ARM_TBCD"/>
    <property type="match status" value="1"/>
</dbReference>
<evidence type="ECO:0000256" key="1">
    <source>
        <dbReference type="ARBA" id="ARBA00023186"/>
    </source>
</evidence>
<feature type="domain" description="Tubulin-folding cofactor D ARM repeats" evidence="5">
    <location>
        <begin position="285"/>
        <end position="537"/>
    </location>
</feature>
<name>A0A8H7QB99_9FUNG</name>
<proteinExistence type="predicted"/>
<reference evidence="6" key="1">
    <citation type="submission" date="2020-12" db="EMBL/GenBank/DDBJ databases">
        <title>Metabolic potential, ecology and presence of endohyphal bacteria is reflected in genomic diversity of Mucoromycotina.</title>
        <authorList>
            <person name="Muszewska A."/>
            <person name="Okrasinska A."/>
            <person name="Steczkiewicz K."/>
            <person name="Drgas O."/>
            <person name="Orlowska M."/>
            <person name="Perlinska-Lenart U."/>
            <person name="Aleksandrzak-Piekarczyk T."/>
            <person name="Szatraj K."/>
            <person name="Zielenkiewicz U."/>
            <person name="Pilsyk S."/>
            <person name="Malc E."/>
            <person name="Mieczkowski P."/>
            <person name="Kruszewska J.S."/>
            <person name="Biernat P."/>
            <person name="Pawlowska J."/>
        </authorList>
    </citation>
    <scope>NUCLEOTIDE SEQUENCE</scope>
    <source>
        <strain evidence="6">WA0000051536</strain>
    </source>
</reference>
<dbReference type="GO" id="GO:0005096">
    <property type="term" value="F:GTPase activator activity"/>
    <property type="evidence" value="ECO:0007669"/>
    <property type="project" value="InterPro"/>
</dbReference>
<dbReference type="GO" id="GO:0048487">
    <property type="term" value="F:beta-tubulin binding"/>
    <property type="evidence" value="ECO:0007669"/>
    <property type="project" value="InterPro"/>
</dbReference>
<dbReference type="PANTHER" id="PTHR12658:SF0">
    <property type="entry name" value="TUBULIN-SPECIFIC CHAPERONE D"/>
    <property type="match status" value="1"/>
</dbReference>
<evidence type="ECO:0000256" key="2">
    <source>
        <dbReference type="PROSITE-ProRule" id="PRU00103"/>
    </source>
</evidence>
<dbReference type="Pfam" id="PF25767">
    <property type="entry name" value="ARM_TBCD_2nd"/>
    <property type="match status" value="1"/>
</dbReference>
<dbReference type="AlphaFoldDB" id="A0A8H7QB99"/>
<dbReference type="InterPro" id="IPR016024">
    <property type="entry name" value="ARM-type_fold"/>
</dbReference>
<dbReference type="InterPro" id="IPR058033">
    <property type="entry name" value="ARM_TBCD_2nd"/>
</dbReference>
<dbReference type="EMBL" id="JAEPRA010000001">
    <property type="protein sequence ID" value="KAG2189482.1"/>
    <property type="molecule type" value="Genomic_DNA"/>
</dbReference>
<dbReference type="PROSITE" id="PS50077">
    <property type="entry name" value="HEAT_REPEAT"/>
    <property type="match status" value="1"/>
</dbReference>
<gene>
    <name evidence="6" type="ORF">INT44_004624</name>
</gene>
<dbReference type="Pfam" id="PF12612">
    <property type="entry name" value="TFCD_C"/>
    <property type="match status" value="1"/>
</dbReference>
<dbReference type="OrthoDB" id="10253476at2759"/>
<dbReference type="GO" id="GO:0007023">
    <property type="term" value="P:post-chaperonin tubulin folding pathway"/>
    <property type="evidence" value="ECO:0007669"/>
    <property type="project" value="InterPro"/>
</dbReference>
<feature type="compositionally biased region" description="Polar residues" evidence="3">
    <location>
        <begin position="322"/>
        <end position="340"/>
    </location>
</feature>
<feature type="repeat" description="HEAT" evidence="2">
    <location>
        <begin position="357"/>
        <end position="394"/>
    </location>
</feature>
<evidence type="ECO:0008006" key="8">
    <source>
        <dbReference type="Google" id="ProtNLM"/>
    </source>
</evidence>
<dbReference type="PANTHER" id="PTHR12658">
    <property type="entry name" value="BETA-TUBULIN COFACTOR D"/>
    <property type="match status" value="1"/>
</dbReference>